<dbReference type="GO" id="GO:0020037">
    <property type="term" value="F:heme binding"/>
    <property type="evidence" value="ECO:0007669"/>
    <property type="project" value="InterPro"/>
</dbReference>
<accession>A0A5C6CC12</accession>
<evidence type="ECO:0000259" key="6">
    <source>
        <dbReference type="PROSITE" id="PS51007"/>
    </source>
</evidence>
<reference evidence="7 8" key="1">
    <citation type="submission" date="2019-02" db="EMBL/GenBank/DDBJ databases">
        <title>Deep-cultivation of Planctomycetes and their phenomic and genomic characterization uncovers novel biology.</title>
        <authorList>
            <person name="Wiegand S."/>
            <person name="Jogler M."/>
            <person name="Boedeker C."/>
            <person name="Pinto D."/>
            <person name="Vollmers J."/>
            <person name="Rivas-Marin E."/>
            <person name="Kohn T."/>
            <person name="Peeters S.H."/>
            <person name="Heuer A."/>
            <person name="Rast P."/>
            <person name="Oberbeckmann S."/>
            <person name="Bunk B."/>
            <person name="Jeske O."/>
            <person name="Meyerdierks A."/>
            <person name="Storesund J.E."/>
            <person name="Kallscheuer N."/>
            <person name="Luecker S."/>
            <person name="Lage O.M."/>
            <person name="Pohl T."/>
            <person name="Merkel B.J."/>
            <person name="Hornburger P."/>
            <person name="Mueller R.-W."/>
            <person name="Bruemmer F."/>
            <person name="Labrenz M."/>
            <person name="Spormann A.M."/>
            <person name="Op Den Camp H."/>
            <person name="Overmann J."/>
            <person name="Amann R."/>
            <person name="Jetten M.S.M."/>
            <person name="Mascher T."/>
            <person name="Medema M.H."/>
            <person name="Devos D.P."/>
            <person name="Kaster A.-K."/>
            <person name="Ovreas L."/>
            <person name="Rohde M."/>
            <person name="Galperin M.Y."/>
            <person name="Jogler C."/>
        </authorList>
    </citation>
    <scope>NUCLEOTIDE SEQUENCE [LARGE SCALE GENOMIC DNA]</scope>
    <source>
        <strain evidence="7 8">Pla144</strain>
    </source>
</reference>
<feature type="domain" description="Cytochrome c" evidence="6">
    <location>
        <begin position="192"/>
        <end position="285"/>
    </location>
</feature>
<gene>
    <name evidence="7" type="ORF">Pla144_44740</name>
</gene>
<sequence length="339" mass="37418">MVLKLQNHLFFIAKDVLERSFQGEKKMPHSILSLLRLPRLPVAVVSVPRSLEGISESCPRVFVAHIVVCLVSIFAIPGAKGQDTPDYFRQNCISCHTIGGGRLTGPDLKGATERQDREWLKKFLMNPRGVIDSGDAYAKKIFEESRNVPMPTPPGITAERAEKLLDLIEAESLLEESQFKGLQVSTAPFTDADRTRGREIFLGPQRLEAGGTACVSCHSMHDTTALGGGRLGPDLTNVYERLEGRVALSAWLMAPGTETMQPIFKNHPLSADEIHALVAYFESTAAERPANTSTNRVTFLLSGLALAVMGVFFFDVIWKRRFHSVRRTLVEANTSRGKS</sequence>
<evidence type="ECO:0000313" key="7">
    <source>
        <dbReference type="EMBL" id="TWU21778.1"/>
    </source>
</evidence>
<dbReference type="PROSITE" id="PS51007">
    <property type="entry name" value="CYTC"/>
    <property type="match status" value="2"/>
</dbReference>
<dbReference type="AlphaFoldDB" id="A0A5C6CC12"/>
<evidence type="ECO:0000313" key="8">
    <source>
        <dbReference type="Proteomes" id="UP000318437"/>
    </source>
</evidence>
<dbReference type="PANTHER" id="PTHR33546:SF1">
    <property type="entry name" value="LARGE, MULTIFUNCTIONAL SECRETED PROTEIN"/>
    <property type="match status" value="1"/>
</dbReference>
<keyword evidence="5" id="KW-0472">Membrane</keyword>
<keyword evidence="2 4" id="KW-0479">Metal-binding</keyword>
<dbReference type="InterPro" id="IPR009056">
    <property type="entry name" value="Cyt_c-like_dom"/>
</dbReference>
<keyword evidence="8" id="KW-1185">Reference proteome</keyword>
<keyword evidence="3 4" id="KW-0408">Iron</keyword>
<dbReference type="GO" id="GO:0009055">
    <property type="term" value="F:electron transfer activity"/>
    <property type="evidence" value="ECO:0007669"/>
    <property type="project" value="InterPro"/>
</dbReference>
<keyword evidence="1 4" id="KW-0349">Heme</keyword>
<dbReference type="Gene3D" id="1.10.760.10">
    <property type="entry name" value="Cytochrome c-like domain"/>
    <property type="match status" value="2"/>
</dbReference>
<evidence type="ECO:0000256" key="1">
    <source>
        <dbReference type="ARBA" id="ARBA00022617"/>
    </source>
</evidence>
<comment type="caution">
    <text evidence="7">The sequence shown here is derived from an EMBL/GenBank/DDBJ whole genome shotgun (WGS) entry which is preliminary data.</text>
</comment>
<protein>
    <submittedName>
        <fullName evidence="7">Cytochrome c</fullName>
    </submittedName>
</protein>
<dbReference type="GO" id="GO:0046872">
    <property type="term" value="F:metal ion binding"/>
    <property type="evidence" value="ECO:0007669"/>
    <property type="project" value="UniProtKB-KW"/>
</dbReference>
<dbReference type="Pfam" id="PF00034">
    <property type="entry name" value="Cytochrom_C"/>
    <property type="match status" value="1"/>
</dbReference>
<feature type="transmembrane region" description="Helical" evidence="5">
    <location>
        <begin position="297"/>
        <end position="318"/>
    </location>
</feature>
<organism evidence="7 8">
    <name type="scientific">Bythopirellula polymerisocia</name>
    <dbReference type="NCBI Taxonomy" id="2528003"/>
    <lineage>
        <taxon>Bacteria</taxon>
        <taxon>Pseudomonadati</taxon>
        <taxon>Planctomycetota</taxon>
        <taxon>Planctomycetia</taxon>
        <taxon>Pirellulales</taxon>
        <taxon>Lacipirellulaceae</taxon>
        <taxon>Bythopirellula</taxon>
    </lineage>
</organism>
<dbReference type="SUPFAM" id="SSF46626">
    <property type="entry name" value="Cytochrome c"/>
    <property type="match status" value="2"/>
</dbReference>
<keyword evidence="5" id="KW-0812">Transmembrane</keyword>
<evidence type="ECO:0000256" key="4">
    <source>
        <dbReference type="PROSITE-ProRule" id="PRU00433"/>
    </source>
</evidence>
<evidence type="ECO:0000256" key="2">
    <source>
        <dbReference type="ARBA" id="ARBA00022723"/>
    </source>
</evidence>
<evidence type="ECO:0000256" key="5">
    <source>
        <dbReference type="SAM" id="Phobius"/>
    </source>
</evidence>
<keyword evidence="5" id="KW-1133">Transmembrane helix</keyword>
<dbReference type="OrthoDB" id="233791at2"/>
<proteinExistence type="predicted"/>
<dbReference type="PANTHER" id="PTHR33546">
    <property type="entry name" value="LARGE, MULTIFUNCTIONAL SECRETED PROTEIN-RELATED"/>
    <property type="match status" value="1"/>
</dbReference>
<dbReference type="Proteomes" id="UP000318437">
    <property type="component" value="Unassembled WGS sequence"/>
</dbReference>
<feature type="domain" description="Cytochrome c" evidence="6">
    <location>
        <begin position="79"/>
        <end position="172"/>
    </location>
</feature>
<dbReference type="EMBL" id="SJPS01000009">
    <property type="protein sequence ID" value="TWU21778.1"/>
    <property type="molecule type" value="Genomic_DNA"/>
</dbReference>
<evidence type="ECO:0000256" key="3">
    <source>
        <dbReference type="ARBA" id="ARBA00023004"/>
    </source>
</evidence>
<dbReference type="InterPro" id="IPR036909">
    <property type="entry name" value="Cyt_c-like_dom_sf"/>
</dbReference>
<name>A0A5C6CC12_9BACT</name>